<comment type="caution">
    <text evidence="1">The sequence shown here is derived from an EMBL/GenBank/DDBJ whole genome shotgun (WGS) entry which is preliminary data.</text>
</comment>
<accession>A0A7Y6A0X6</accession>
<keyword evidence="2" id="KW-1185">Reference proteome</keyword>
<name>A0A7Y6A0X6_9CELL</name>
<dbReference type="AlphaFoldDB" id="A0A7Y6A0X6"/>
<proteinExistence type="predicted"/>
<reference evidence="1 2" key="1">
    <citation type="submission" date="2020-05" db="EMBL/GenBank/DDBJ databases">
        <title>Genome Sequencing of Type Strains.</title>
        <authorList>
            <person name="Lemaire J.F."/>
            <person name="Inderbitzin P."/>
            <person name="Gregorio O.A."/>
            <person name="Collins S.B."/>
            <person name="Wespe N."/>
            <person name="Knight-Connoni V."/>
        </authorList>
    </citation>
    <scope>NUCLEOTIDE SEQUENCE [LARGE SCALE GENOMIC DNA]</scope>
    <source>
        <strain evidence="1 2">ATCC 25174</strain>
    </source>
</reference>
<evidence type="ECO:0000313" key="1">
    <source>
        <dbReference type="EMBL" id="NUU17630.1"/>
    </source>
</evidence>
<sequence>MSTRLDEFRAVPPVLPRTVSRDDVGAAAWFGLLRDGVVRHVWGDVAIAADLVDTPVLRAVALAPLVPARGVVGRRAAAWVHTGRYPPVRVDVLVGTGGRRTDPHPERVAAEAILPTHDVVRVGALRVTTVQRTGADLARLLPHDEALSLLRGLSEVGFDPEHALAQLVELGGQRGVRQARTLLRSL</sequence>
<gene>
    <name evidence="1" type="ORF">HP550_10270</name>
</gene>
<dbReference type="Proteomes" id="UP000565724">
    <property type="component" value="Unassembled WGS sequence"/>
</dbReference>
<evidence type="ECO:0008006" key="3">
    <source>
        <dbReference type="Google" id="ProtNLM"/>
    </source>
</evidence>
<dbReference type="RefSeq" id="WP_175347589.1">
    <property type="nucleotide sequence ID" value="NZ_JABMCI010000063.1"/>
</dbReference>
<organism evidence="1 2">
    <name type="scientific">Cellulomonas humilata</name>
    <dbReference type="NCBI Taxonomy" id="144055"/>
    <lineage>
        <taxon>Bacteria</taxon>
        <taxon>Bacillati</taxon>
        <taxon>Actinomycetota</taxon>
        <taxon>Actinomycetes</taxon>
        <taxon>Micrococcales</taxon>
        <taxon>Cellulomonadaceae</taxon>
        <taxon>Cellulomonas</taxon>
    </lineage>
</organism>
<dbReference type="EMBL" id="JABMCI010000063">
    <property type="protein sequence ID" value="NUU17630.1"/>
    <property type="molecule type" value="Genomic_DNA"/>
</dbReference>
<evidence type="ECO:0000313" key="2">
    <source>
        <dbReference type="Proteomes" id="UP000565724"/>
    </source>
</evidence>
<protein>
    <recommendedName>
        <fullName evidence="3">AbiEi antitoxin C-terminal domain-containing protein</fullName>
    </recommendedName>
</protein>